<dbReference type="GO" id="GO:0004867">
    <property type="term" value="F:serine-type endopeptidase inhibitor activity"/>
    <property type="evidence" value="ECO:0007669"/>
    <property type="project" value="UniProtKB-KW"/>
</dbReference>
<keyword evidence="2" id="KW-0722">Serine protease inhibitor</keyword>
<accession>M9ZZD8</accession>
<dbReference type="AlphaFoldDB" id="M9ZZD8"/>
<dbReference type="PANTHER" id="PTHR11461">
    <property type="entry name" value="SERINE PROTEASE INHIBITOR, SERPIN"/>
    <property type="match status" value="1"/>
</dbReference>
<organism evidence="8">
    <name type="scientific">Nilaparvata lugens</name>
    <name type="common">Brown planthopper</name>
    <dbReference type="NCBI Taxonomy" id="108931"/>
    <lineage>
        <taxon>Eukaryota</taxon>
        <taxon>Metazoa</taxon>
        <taxon>Ecdysozoa</taxon>
        <taxon>Arthropoda</taxon>
        <taxon>Hexapoda</taxon>
        <taxon>Insecta</taxon>
        <taxon>Pterygota</taxon>
        <taxon>Neoptera</taxon>
        <taxon>Paraneoptera</taxon>
        <taxon>Hemiptera</taxon>
        <taxon>Auchenorrhyncha</taxon>
        <taxon>Fulgoroidea</taxon>
        <taxon>Delphacidae</taxon>
        <taxon>Delphacinae</taxon>
        <taxon>Nilaparvata</taxon>
    </lineage>
</organism>
<evidence type="ECO:0000256" key="1">
    <source>
        <dbReference type="ARBA" id="ARBA00022690"/>
    </source>
</evidence>
<keyword evidence="1" id="KW-0646">Protease inhibitor</keyword>
<dbReference type="EMBL" id="KC355229">
    <property type="protein sequence ID" value="AGK40929.1"/>
    <property type="molecule type" value="mRNA"/>
</dbReference>
<dbReference type="InterPro" id="IPR042185">
    <property type="entry name" value="Serpin_sf_2"/>
</dbReference>
<sequence length="492" mass="55470">MTGSNQLTFVRVFLLISIISIAAHHGFAASTSKYIPHSSNFVGEGTNELATALLQGFVNEERNFVFSPLGYSVILGVMAEGARGKTRGQLVEALHLPEDTTAVSGTYKSVLSSMKSCLLCTDENSDANDPRPQFKNWFYVYKNFSIHDNFRKVIEENYNTEVKSVESPDCYESEMKFTFSSFDTSGDKKDEVVEEEEEEEKKKKDGMKVETVVEEINKDGKVSEKKVEEMKVADMKEEKVKIEEMKEEKLKIEEMKESVEKVEEVKDEKMEEEKVKMEEGKRKTYVKEEDKIVEETSSSSVESETESSAPLSMEPISSLSVNRIAGKSKDGSEKNIHSKMITFNGLYYRGKWGLPVEKVANDSGDMTFYLSENDKKQVSMLRAQGMIESGKIDALNCDAVELPYEGGKYSMLLLLPNSNGLNKLIADMAGFSLSNIYKELSSAQSEVYFPKFVFQTISKPEQVLKKYGVEDIFTEEADLSGISENEGYFWMS</sequence>
<proteinExistence type="evidence at transcript level"/>
<reference evidence="8" key="2">
    <citation type="journal article" date="2013" name="BMC Genomics">
        <title>The genome- and transcriptome-wide analysis of innate immunity in the brown planthopper, Nilaparvata lugens.</title>
        <authorList>
            <person name="Bao Y.Y."/>
            <person name="Qu L.Y."/>
            <person name="Zhao D."/>
            <person name="Chen L.B."/>
            <person name="Jin H.Y."/>
            <person name="Xu L.M."/>
            <person name="Cheng J.A."/>
            <person name="Zhang C.X."/>
        </authorList>
    </citation>
    <scope>NUCLEOTIDE SEQUENCE</scope>
</reference>
<feature type="coiled-coil region" evidence="4">
    <location>
        <begin position="235"/>
        <end position="275"/>
    </location>
</feature>
<dbReference type="InterPro" id="IPR023796">
    <property type="entry name" value="Serpin_dom"/>
</dbReference>
<comment type="similarity">
    <text evidence="3">Belongs to the serpin family.</text>
</comment>
<dbReference type="Gene3D" id="3.30.497.10">
    <property type="entry name" value="Antithrombin, subunit I, domain 2"/>
    <property type="match status" value="2"/>
</dbReference>
<evidence type="ECO:0000256" key="2">
    <source>
        <dbReference type="ARBA" id="ARBA00022900"/>
    </source>
</evidence>
<dbReference type="InterPro" id="IPR036186">
    <property type="entry name" value="Serpin_sf"/>
</dbReference>
<evidence type="ECO:0000259" key="7">
    <source>
        <dbReference type="SMART" id="SM00093"/>
    </source>
</evidence>
<protein>
    <submittedName>
        <fullName evidence="8">Serpin-5</fullName>
    </submittedName>
</protein>
<feature type="region of interest" description="Disordered" evidence="5">
    <location>
        <begin position="292"/>
        <end position="313"/>
    </location>
</feature>
<feature type="domain" description="Serpin" evidence="7">
    <location>
        <begin position="51"/>
        <end position="487"/>
    </location>
</feature>
<dbReference type="InterPro" id="IPR042178">
    <property type="entry name" value="Serpin_sf_1"/>
</dbReference>
<feature type="compositionally biased region" description="Low complexity" evidence="5">
    <location>
        <begin position="295"/>
        <end position="308"/>
    </location>
</feature>
<dbReference type="Pfam" id="PF00079">
    <property type="entry name" value="Serpin"/>
    <property type="match status" value="2"/>
</dbReference>
<dbReference type="GO" id="GO:0005615">
    <property type="term" value="C:extracellular space"/>
    <property type="evidence" value="ECO:0007669"/>
    <property type="project" value="InterPro"/>
</dbReference>
<dbReference type="InterPro" id="IPR000215">
    <property type="entry name" value="Serpin_fam"/>
</dbReference>
<dbReference type="Gene3D" id="2.30.39.10">
    <property type="entry name" value="Alpha-1-antitrypsin, domain 1"/>
    <property type="match status" value="1"/>
</dbReference>
<name>M9ZZD8_NILLU</name>
<keyword evidence="4" id="KW-0175">Coiled coil</keyword>
<evidence type="ECO:0000256" key="4">
    <source>
        <dbReference type="SAM" id="Coils"/>
    </source>
</evidence>
<feature type="signal peptide" evidence="6">
    <location>
        <begin position="1"/>
        <end position="28"/>
    </location>
</feature>
<evidence type="ECO:0000313" key="8">
    <source>
        <dbReference type="EMBL" id="AGK40929.1"/>
    </source>
</evidence>
<dbReference type="PANTHER" id="PTHR11461:SF292">
    <property type="entry name" value="SERPIN 100A"/>
    <property type="match status" value="1"/>
</dbReference>
<evidence type="ECO:0000256" key="5">
    <source>
        <dbReference type="SAM" id="MobiDB-lite"/>
    </source>
</evidence>
<dbReference type="SUPFAM" id="SSF56574">
    <property type="entry name" value="Serpins"/>
    <property type="match status" value="1"/>
</dbReference>
<evidence type="ECO:0000256" key="6">
    <source>
        <dbReference type="SAM" id="SignalP"/>
    </source>
</evidence>
<dbReference type="SMART" id="SM00093">
    <property type="entry name" value="SERPIN"/>
    <property type="match status" value="1"/>
</dbReference>
<reference evidence="8" key="1">
    <citation type="submission" date="2012-12" db="EMBL/GenBank/DDBJ databases">
        <authorList>
            <person name="Bao Y.-Y."/>
            <person name="Zhang C.-X."/>
        </authorList>
    </citation>
    <scope>NUCLEOTIDE SEQUENCE</scope>
</reference>
<dbReference type="OrthoDB" id="10063692at2759"/>
<feature type="chain" id="PRO_5004105255" evidence="6">
    <location>
        <begin position="29"/>
        <end position="492"/>
    </location>
</feature>
<keyword evidence="6" id="KW-0732">Signal</keyword>
<evidence type="ECO:0000256" key="3">
    <source>
        <dbReference type="RuleBase" id="RU000411"/>
    </source>
</evidence>